<dbReference type="InterPro" id="IPR020603">
    <property type="entry name" value="MraZ_dom"/>
</dbReference>
<evidence type="ECO:0000259" key="8">
    <source>
        <dbReference type="PROSITE" id="PS51740"/>
    </source>
</evidence>
<dbReference type="InterPro" id="IPR003444">
    <property type="entry name" value="MraZ"/>
</dbReference>
<dbReference type="RefSeq" id="WP_136399913.1">
    <property type="nucleotide sequence ID" value="NZ_CP036295.1"/>
</dbReference>
<dbReference type="GO" id="GO:0003700">
    <property type="term" value="F:DNA-binding transcription factor activity"/>
    <property type="evidence" value="ECO:0007669"/>
    <property type="project" value="UniProtKB-UniRule"/>
</dbReference>
<dbReference type="InterPro" id="IPR007159">
    <property type="entry name" value="SpoVT-AbrB_dom"/>
</dbReference>
<evidence type="ECO:0000256" key="2">
    <source>
        <dbReference type="ARBA" id="ARBA00022490"/>
    </source>
</evidence>
<dbReference type="HAMAP" id="MF_01008">
    <property type="entry name" value="MraZ"/>
    <property type="match status" value="1"/>
</dbReference>
<dbReference type="AlphaFoldDB" id="A0A4P7UHM1"/>
<comment type="subcellular location">
    <subcellularLocation>
        <location evidence="7">Cytoplasm</location>
        <location evidence="7">Nucleoid</location>
    </subcellularLocation>
</comment>
<dbReference type="OrthoDB" id="9807753at2"/>
<feature type="domain" description="SpoVT-AbrB" evidence="8">
    <location>
        <begin position="83"/>
        <end position="126"/>
    </location>
</feature>
<dbReference type="GO" id="GO:2000143">
    <property type="term" value="P:negative regulation of DNA-templated transcription initiation"/>
    <property type="evidence" value="ECO:0007669"/>
    <property type="project" value="TreeGrafter"/>
</dbReference>
<name>A0A4P7UHM1_DESDE</name>
<dbReference type="Proteomes" id="UP000297065">
    <property type="component" value="Chromosome"/>
</dbReference>
<evidence type="ECO:0000256" key="6">
    <source>
        <dbReference type="ARBA" id="ARBA00023163"/>
    </source>
</evidence>
<gene>
    <name evidence="7" type="primary">mraZ</name>
    <name evidence="9" type="ORF">DDIC_07775</name>
</gene>
<evidence type="ECO:0000256" key="4">
    <source>
        <dbReference type="ARBA" id="ARBA00023015"/>
    </source>
</evidence>
<dbReference type="InterPro" id="IPR035642">
    <property type="entry name" value="MraZ_N"/>
</dbReference>
<comment type="subunit">
    <text evidence="7">Forms oligomers.</text>
</comment>
<comment type="similarity">
    <text evidence="7">Belongs to the MraZ family.</text>
</comment>
<evidence type="ECO:0000313" key="10">
    <source>
        <dbReference type="Proteomes" id="UP000297065"/>
    </source>
</evidence>
<dbReference type="GO" id="GO:0005737">
    <property type="term" value="C:cytoplasm"/>
    <property type="evidence" value="ECO:0007669"/>
    <property type="project" value="UniProtKB-UniRule"/>
</dbReference>
<keyword evidence="5 7" id="KW-0238">DNA-binding</keyword>
<evidence type="ECO:0000256" key="1">
    <source>
        <dbReference type="ARBA" id="ARBA00013860"/>
    </source>
</evidence>
<evidence type="ECO:0000313" key="9">
    <source>
        <dbReference type="EMBL" id="QCC85773.1"/>
    </source>
</evidence>
<evidence type="ECO:0000256" key="3">
    <source>
        <dbReference type="ARBA" id="ARBA00022737"/>
    </source>
</evidence>
<keyword evidence="3" id="KW-0677">Repeat</keyword>
<protein>
    <recommendedName>
        <fullName evidence="1 7">Transcriptional regulator MraZ</fullName>
    </recommendedName>
</protein>
<dbReference type="PANTHER" id="PTHR34701:SF1">
    <property type="entry name" value="TRANSCRIPTIONAL REGULATOR MRAZ"/>
    <property type="match status" value="1"/>
</dbReference>
<dbReference type="InterPro" id="IPR038619">
    <property type="entry name" value="MraZ_sf"/>
</dbReference>
<dbReference type="Pfam" id="PF02381">
    <property type="entry name" value="MraZ"/>
    <property type="match status" value="1"/>
</dbReference>
<dbReference type="CDD" id="cd16321">
    <property type="entry name" value="MraZ_C"/>
    <property type="match status" value="1"/>
</dbReference>
<proteinExistence type="inferred from homology"/>
<feature type="domain" description="SpoVT-AbrB" evidence="8">
    <location>
        <begin position="8"/>
        <end position="54"/>
    </location>
</feature>
<evidence type="ECO:0000256" key="7">
    <source>
        <dbReference type="HAMAP-Rule" id="MF_01008"/>
    </source>
</evidence>
<dbReference type="GO" id="GO:0009295">
    <property type="term" value="C:nucleoid"/>
    <property type="evidence" value="ECO:0007669"/>
    <property type="project" value="UniProtKB-SubCell"/>
</dbReference>
<dbReference type="Gene3D" id="3.40.1550.20">
    <property type="entry name" value="Transcriptional regulator MraZ domain"/>
    <property type="match status" value="1"/>
</dbReference>
<reference evidence="9 10" key="1">
    <citation type="submission" date="2019-02" db="EMBL/GenBank/DDBJ databases">
        <title>Complete Genome Sequence of Desulfovibrio desulfuricans IC1, a Sulfonate Utilizing Anaerobe.</title>
        <authorList>
            <person name="Day L.A."/>
            <person name="De Leon K.B."/>
            <person name="Wall J.D."/>
        </authorList>
    </citation>
    <scope>NUCLEOTIDE SEQUENCE [LARGE SCALE GENOMIC DNA]</scope>
    <source>
        <strain evidence="9 10">IC1</strain>
    </source>
</reference>
<dbReference type="InterPro" id="IPR037914">
    <property type="entry name" value="SpoVT-AbrB_sf"/>
</dbReference>
<keyword evidence="2 7" id="KW-0963">Cytoplasm</keyword>
<accession>A0A4P7UHM1</accession>
<dbReference type="CDD" id="cd16320">
    <property type="entry name" value="MraZ_N"/>
    <property type="match status" value="1"/>
</dbReference>
<organism evidence="9 10">
    <name type="scientific">Desulfovibrio desulfuricans</name>
    <dbReference type="NCBI Taxonomy" id="876"/>
    <lineage>
        <taxon>Bacteria</taxon>
        <taxon>Pseudomonadati</taxon>
        <taxon>Thermodesulfobacteriota</taxon>
        <taxon>Desulfovibrionia</taxon>
        <taxon>Desulfovibrionales</taxon>
        <taxon>Desulfovibrionaceae</taxon>
        <taxon>Desulfovibrio</taxon>
    </lineage>
</organism>
<dbReference type="PROSITE" id="PS51740">
    <property type="entry name" value="SPOVT_ABRB"/>
    <property type="match status" value="2"/>
</dbReference>
<evidence type="ECO:0000256" key="5">
    <source>
        <dbReference type="ARBA" id="ARBA00023125"/>
    </source>
</evidence>
<keyword evidence="4 7" id="KW-0805">Transcription regulation</keyword>
<dbReference type="EMBL" id="CP036295">
    <property type="protein sequence ID" value="QCC85773.1"/>
    <property type="molecule type" value="Genomic_DNA"/>
</dbReference>
<dbReference type="PANTHER" id="PTHR34701">
    <property type="entry name" value="TRANSCRIPTIONAL REGULATOR MRAZ"/>
    <property type="match status" value="1"/>
</dbReference>
<dbReference type="SUPFAM" id="SSF89447">
    <property type="entry name" value="AbrB/MazE/MraZ-like"/>
    <property type="match status" value="1"/>
</dbReference>
<dbReference type="GO" id="GO:0000976">
    <property type="term" value="F:transcription cis-regulatory region binding"/>
    <property type="evidence" value="ECO:0007669"/>
    <property type="project" value="TreeGrafter"/>
</dbReference>
<keyword evidence="6 7" id="KW-0804">Transcription</keyword>
<sequence>MKKLFTKSLSRSLDPKGRLMLPPEYRDGLTADGGSGMFWLTAFYGRLVAYMPADWDLVTEQLSKIPMPSPRLSHFKTKVMGLAQELEPDAQGRVRIPQVLMREAGLHKDVMLVGMLNKFEIWDQDSFNALPLEDVSEELTALGINLSL</sequence>
<dbReference type="InterPro" id="IPR035644">
    <property type="entry name" value="MraZ_C"/>
</dbReference>